<dbReference type="GO" id="GO:0003700">
    <property type="term" value="F:DNA-binding transcription factor activity"/>
    <property type="evidence" value="ECO:0007669"/>
    <property type="project" value="InterPro"/>
</dbReference>
<keyword evidence="7" id="KW-0804">Transcription</keyword>
<dbReference type="GO" id="GO:0043565">
    <property type="term" value="F:sequence-specific DNA binding"/>
    <property type="evidence" value="ECO:0007669"/>
    <property type="project" value="InterPro"/>
</dbReference>
<dbReference type="Gene3D" id="1.10.10.60">
    <property type="entry name" value="Homeodomain-like"/>
    <property type="match status" value="1"/>
</dbReference>
<dbReference type="AlphaFoldDB" id="A0A920CYR6"/>
<evidence type="ECO:0000256" key="5">
    <source>
        <dbReference type="ARBA" id="ARBA00023015"/>
    </source>
</evidence>
<evidence type="ECO:0000259" key="8">
    <source>
        <dbReference type="PROSITE" id="PS01124"/>
    </source>
</evidence>
<evidence type="ECO:0000259" key="9">
    <source>
        <dbReference type="PROSITE" id="PS50983"/>
    </source>
</evidence>
<dbReference type="PANTHER" id="PTHR30532:SF26">
    <property type="entry name" value="IRON(3+)-HYDROXAMATE-BINDING PROTEIN FHUD"/>
    <property type="match status" value="1"/>
</dbReference>
<proteinExistence type="inferred from homology"/>
<dbReference type="SMART" id="SM00342">
    <property type="entry name" value="HTH_ARAC"/>
    <property type="match status" value="1"/>
</dbReference>
<dbReference type="Pfam" id="PF01497">
    <property type="entry name" value="Peripla_BP_2"/>
    <property type="match status" value="1"/>
</dbReference>
<reference evidence="10" key="1">
    <citation type="submission" date="2021-03" db="EMBL/GenBank/DDBJ databases">
        <title>Antimicrobial resistance genes in bacteria isolated from Japanese honey, and their potential for conferring macrolide and lincosamide resistance in the American foulbrood pathogen Paenibacillus larvae.</title>
        <authorList>
            <person name="Okamoto M."/>
            <person name="Kumagai M."/>
            <person name="Kanamori H."/>
            <person name="Takamatsu D."/>
        </authorList>
    </citation>
    <scope>NUCLEOTIDE SEQUENCE</scope>
    <source>
        <strain evidence="10">J40TS1</strain>
    </source>
</reference>
<dbReference type="GO" id="GO:0030288">
    <property type="term" value="C:outer membrane-bounded periplasmic space"/>
    <property type="evidence" value="ECO:0007669"/>
    <property type="project" value="TreeGrafter"/>
</dbReference>
<evidence type="ECO:0000256" key="2">
    <source>
        <dbReference type="ARBA" id="ARBA00008814"/>
    </source>
</evidence>
<keyword evidence="3" id="KW-0813">Transport</keyword>
<sequence length="544" mass="62788">MYKFYKACVWEWKQDKRPVTIKTEQAVLLYTEGRAYVDFERKRKQLNSKLLIYVQPESIVTLYPADDNDTVVIGLYFRAYVLEQETGDRLVYRQDYSMLPNHGFVLKPITSRTPGLILELVQQSMQISPDGYLCNRNLNELVQQIIMQMNSSRMDRPTAEQAVTETIREMLAHYDRNWTREEAARSKQFNVSHFSRAFQSVSSYSFSALLGKIRLNQARILLLSTEMTLDQIAHRVGFTNGLYLSRRFKLDCGLAPTEFRAILKNKSLRIAALQQAGDLLALGAAPIAASFAPWQTSPLLHESLIRAGTINIYEMEDFELLKEQQPDLILLPDYILLQNASRLRQFEQIAPILFFSSYAQDSITRFMQLADIVSRRRQAERWIAEYREIAEKWRQRLAKIIAPDESAACYELRGEQLVIIWFSGSRSSYNFYQGLQLKPPPALLQCKHKQLSYIAIPLEQLPQFAADHMFVIHQHADSIEQLYRLLQADHIWSSLPAMQNKQLYSLPLQQFWTDDAATLLQQLPLIVSAAESTKQWAAKKSGGQ</sequence>
<dbReference type="InterPro" id="IPR009057">
    <property type="entry name" value="Homeodomain-like_sf"/>
</dbReference>
<evidence type="ECO:0008006" key="12">
    <source>
        <dbReference type="Google" id="ProtNLM"/>
    </source>
</evidence>
<dbReference type="GO" id="GO:1901678">
    <property type="term" value="P:iron coordination entity transport"/>
    <property type="evidence" value="ECO:0007669"/>
    <property type="project" value="UniProtKB-ARBA"/>
</dbReference>
<name>A0A920CYR6_9BACL</name>
<dbReference type="Gene3D" id="3.40.50.1980">
    <property type="entry name" value="Nitrogenase molybdenum iron protein domain"/>
    <property type="match status" value="2"/>
</dbReference>
<dbReference type="InterPro" id="IPR018062">
    <property type="entry name" value="HTH_AraC-typ_CS"/>
</dbReference>
<evidence type="ECO:0000313" key="10">
    <source>
        <dbReference type="EMBL" id="GIP16673.1"/>
    </source>
</evidence>
<keyword evidence="5" id="KW-0805">Transcription regulation</keyword>
<dbReference type="Pfam" id="PF12833">
    <property type="entry name" value="HTH_18"/>
    <property type="match status" value="1"/>
</dbReference>
<feature type="domain" description="Fe/B12 periplasmic-binding" evidence="9">
    <location>
        <begin position="267"/>
        <end position="534"/>
    </location>
</feature>
<evidence type="ECO:0000256" key="7">
    <source>
        <dbReference type="ARBA" id="ARBA00023163"/>
    </source>
</evidence>
<dbReference type="PROSITE" id="PS50983">
    <property type="entry name" value="FE_B12_PBP"/>
    <property type="match status" value="1"/>
</dbReference>
<evidence type="ECO:0000256" key="1">
    <source>
        <dbReference type="ARBA" id="ARBA00004196"/>
    </source>
</evidence>
<dbReference type="SUPFAM" id="SSF46689">
    <property type="entry name" value="Homeodomain-like"/>
    <property type="match status" value="1"/>
</dbReference>
<dbReference type="SUPFAM" id="SSF53807">
    <property type="entry name" value="Helical backbone' metal receptor"/>
    <property type="match status" value="1"/>
</dbReference>
<dbReference type="Proteomes" id="UP000683139">
    <property type="component" value="Unassembled WGS sequence"/>
</dbReference>
<accession>A0A920CYR6</accession>
<protein>
    <recommendedName>
        <fullName evidence="12">AraC family transcriptional regulator</fullName>
    </recommendedName>
</protein>
<gene>
    <name evidence="10" type="ORF">J40TS1_23150</name>
</gene>
<dbReference type="InterPro" id="IPR002491">
    <property type="entry name" value="ABC_transptr_periplasmic_BD"/>
</dbReference>
<evidence type="ECO:0000313" key="11">
    <source>
        <dbReference type="Proteomes" id="UP000683139"/>
    </source>
</evidence>
<keyword evidence="4" id="KW-0732">Signal</keyword>
<evidence type="ECO:0000256" key="6">
    <source>
        <dbReference type="ARBA" id="ARBA00023125"/>
    </source>
</evidence>
<organism evidence="10 11">
    <name type="scientific">Paenibacillus montaniterrae</name>
    <dbReference type="NCBI Taxonomy" id="429341"/>
    <lineage>
        <taxon>Bacteria</taxon>
        <taxon>Bacillati</taxon>
        <taxon>Bacillota</taxon>
        <taxon>Bacilli</taxon>
        <taxon>Bacillales</taxon>
        <taxon>Paenibacillaceae</taxon>
        <taxon>Paenibacillus</taxon>
    </lineage>
</organism>
<dbReference type="PROSITE" id="PS01124">
    <property type="entry name" value="HTH_ARAC_FAMILY_2"/>
    <property type="match status" value="1"/>
</dbReference>
<comment type="caution">
    <text evidence="10">The sequence shown here is derived from an EMBL/GenBank/DDBJ whole genome shotgun (WGS) entry which is preliminary data.</text>
</comment>
<feature type="domain" description="HTH araC/xylS-type" evidence="8">
    <location>
        <begin position="161"/>
        <end position="262"/>
    </location>
</feature>
<comment type="similarity">
    <text evidence="2">Belongs to the bacterial solute-binding protein 8 family.</text>
</comment>
<dbReference type="PROSITE" id="PS00041">
    <property type="entry name" value="HTH_ARAC_FAMILY_1"/>
    <property type="match status" value="1"/>
</dbReference>
<evidence type="ECO:0000256" key="3">
    <source>
        <dbReference type="ARBA" id="ARBA00022448"/>
    </source>
</evidence>
<evidence type="ECO:0000256" key="4">
    <source>
        <dbReference type="ARBA" id="ARBA00022729"/>
    </source>
</evidence>
<dbReference type="EMBL" id="BOSE01000003">
    <property type="protein sequence ID" value="GIP16673.1"/>
    <property type="molecule type" value="Genomic_DNA"/>
</dbReference>
<dbReference type="RefSeq" id="WP_213515085.1">
    <property type="nucleotide sequence ID" value="NZ_BOSE01000003.1"/>
</dbReference>
<keyword evidence="11" id="KW-1185">Reference proteome</keyword>
<dbReference type="PANTHER" id="PTHR30532">
    <property type="entry name" value="IRON III DICITRATE-BINDING PERIPLASMIC PROTEIN"/>
    <property type="match status" value="1"/>
</dbReference>
<comment type="subcellular location">
    <subcellularLocation>
        <location evidence="1">Cell envelope</location>
    </subcellularLocation>
</comment>
<dbReference type="InterPro" id="IPR018060">
    <property type="entry name" value="HTH_AraC"/>
</dbReference>
<dbReference type="InterPro" id="IPR051313">
    <property type="entry name" value="Bact_iron-sidero_bind"/>
</dbReference>
<keyword evidence="6" id="KW-0238">DNA-binding</keyword>